<protein>
    <submittedName>
        <fullName evidence="1">Uncharacterized protein</fullName>
    </submittedName>
</protein>
<name>A0ABZ2AZ02_9TREE</name>
<dbReference type="Proteomes" id="UP001432216">
    <property type="component" value="Chromosome 9"/>
</dbReference>
<evidence type="ECO:0000313" key="2">
    <source>
        <dbReference type="Proteomes" id="UP001432216"/>
    </source>
</evidence>
<dbReference type="GeneID" id="89991892"/>
<dbReference type="RefSeq" id="XP_064723004.1">
    <property type="nucleotide sequence ID" value="XM_064866932.1"/>
</dbReference>
<proteinExistence type="predicted"/>
<reference evidence="1 2" key="1">
    <citation type="submission" date="2024-01" db="EMBL/GenBank/DDBJ databases">
        <title>Comparative genomics of Cryptococcus and Kwoniella reveals pathogenesis evolution and contrasting modes of karyotype evolution via chromosome fusion or intercentromeric recombination.</title>
        <authorList>
            <person name="Coelho M.A."/>
            <person name="David-Palma M."/>
            <person name="Shea T."/>
            <person name="Bowers K."/>
            <person name="McGinley-Smith S."/>
            <person name="Mohammad A.W."/>
            <person name="Gnirke A."/>
            <person name="Yurkov A.M."/>
            <person name="Nowrousian M."/>
            <person name="Sun S."/>
            <person name="Cuomo C.A."/>
            <person name="Heitman J."/>
        </authorList>
    </citation>
    <scope>NUCLEOTIDE SEQUENCE [LARGE SCALE GENOMIC DNA]</scope>
    <source>
        <strain evidence="1 2">7685027</strain>
    </source>
</reference>
<organism evidence="1 2">
    <name type="scientific">Cryptococcus decagattii</name>
    <dbReference type="NCBI Taxonomy" id="1859122"/>
    <lineage>
        <taxon>Eukaryota</taxon>
        <taxon>Fungi</taxon>
        <taxon>Dikarya</taxon>
        <taxon>Basidiomycota</taxon>
        <taxon>Agaricomycotina</taxon>
        <taxon>Tremellomycetes</taxon>
        <taxon>Tremellales</taxon>
        <taxon>Cryptococcaceae</taxon>
        <taxon>Cryptococcus</taxon>
        <taxon>Cryptococcus gattii species complex</taxon>
    </lineage>
</organism>
<evidence type="ECO:0000313" key="1">
    <source>
        <dbReference type="EMBL" id="WVO23765.1"/>
    </source>
</evidence>
<keyword evidence="2" id="KW-1185">Reference proteome</keyword>
<sequence>MPFLFGHFDLFIGTTLTLRFRLIAKMKTFSTTMIIQTGRYQSSPSLQNYNSLLVSPPSSSAHSTVSVIHLFHEIVQLASMAANELTRLISQLPAPSASQPPWV</sequence>
<accession>A0ABZ2AZ02</accession>
<gene>
    <name evidence="1" type="ORF">IAS62_005122</name>
</gene>
<dbReference type="EMBL" id="CP143814">
    <property type="protein sequence ID" value="WVO23765.1"/>
    <property type="molecule type" value="Genomic_DNA"/>
</dbReference>